<reference evidence="5 6" key="1">
    <citation type="submission" date="2019-09" db="EMBL/GenBank/DDBJ databases">
        <authorList>
            <person name="Chandra G."/>
            <person name="Truman W A."/>
        </authorList>
    </citation>
    <scope>NUCLEOTIDE SEQUENCE [LARGE SCALE GENOMIC DNA]</scope>
    <source>
        <strain evidence="5">PS938</strain>
    </source>
</reference>
<dbReference type="Gene3D" id="3.90.550.10">
    <property type="entry name" value="Spore Coat Polysaccharide Biosynthesis Protein SpsA, Chain A"/>
    <property type="match status" value="1"/>
</dbReference>
<keyword evidence="1" id="KW-0997">Cell inner membrane</keyword>
<protein>
    <recommendedName>
        <fullName evidence="7">Glycosyltransferase 2-like domain-containing protein</fullName>
    </recommendedName>
</protein>
<feature type="coiled-coil region" evidence="2">
    <location>
        <begin position="586"/>
        <end position="637"/>
    </location>
</feature>
<keyword evidence="2" id="KW-0175">Coiled coil</keyword>
<evidence type="ECO:0000256" key="2">
    <source>
        <dbReference type="SAM" id="Coils"/>
    </source>
</evidence>
<dbReference type="InterPro" id="IPR029044">
    <property type="entry name" value="Nucleotide-diphossugar_trans"/>
</dbReference>
<dbReference type="SUPFAM" id="SSF53448">
    <property type="entry name" value="Nucleotide-diphospho-sugar transferases"/>
    <property type="match status" value="1"/>
</dbReference>
<dbReference type="Gene3D" id="3.40.50.2000">
    <property type="entry name" value="Glycogen Phosphorylase B"/>
    <property type="match status" value="1"/>
</dbReference>
<dbReference type="InterPro" id="IPR017481">
    <property type="entry name" value="CHP03032"/>
</dbReference>
<dbReference type="CDD" id="cd04186">
    <property type="entry name" value="GT_2_like_c"/>
    <property type="match status" value="1"/>
</dbReference>
<dbReference type="Pfam" id="PF13692">
    <property type="entry name" value="Glyco_trans_1_4"/>
    <property type="match status" value="1"/>
</dbReference>
<dbReference type="PANTHER" id="PTHR43179:SF7">
    <property type="entry name" value="RHAMNOSYLTRANSFERASE WBBL"/>
    <property type="match status" value="1"/>
</dbReference>
<dbReference type="SUPFAM" id="SSF53756">
    <property type="entry name" value="UDP-Glycosyltransferase/glycogen phosphorylase"/>
    <property type="match status" value="1"/>
</dbReference>
<dbReference type="Pfam" id="PF16261">
    <property type="entry name" value="DUF4915"/>
    <property type="match status" value="1"/>
</dbReference>
<dbReference type="CDD" id="cd03801">
    <property type="entry name" value="GT4_PimA-like"/>
    <property type="match status" value="1"/>
</dbReference>
<gene>
    <name evidence="5" type="ORF">PS938_04016</name>
</gene>
<feature type="domain" description="Conserved hypothetical protein CHP03032" evidence="4">
    <location>
        <begin position="72"/>
        <end position="263"/>
    </location>
</feature>
<dbReference type="OrthoDB" id="9807209at2"/>
<dbReference type="InterPro" id="IPR001173">
    <property type="entry name" value="Glyco_trans_2-like"/>
</dbReference>
<evidence type="ECO:0000256" key="1">
    <source>
        <dbReference type="ARBA" id="ARBA00022519"/>
    </source>
</evidence>
<dbReference type="RefSeq" id="WP_150673537.1">
    <property type="nucleotide sequence ID" value="NZ_CABVJE010000018.1"/>
</dbReference>
<evidence type="ECO:0000259" key="4">
    <source>
        <dbReference type="Pfam" id="PF16261"/>
    </source>
</evidence>
<evidence type="ECO:0000259" key="3">
    <source>
        <dbReference type="Pfam" id="PF00535"/>
    </source>
</evidence>
<evidence type="ECO:0000313" key="5">
    <source>
        <dbReference type="EMBL" id="VVQ14230.1"/>
    </source>
</evidence>
<proteinExistence type="predicted"/>
<feature type="domain" description="Glycosyltransferase 2-like" evidence="3">
    <location>
        <begin position="745"/>
        <end position="872"/>
    </location>
</feature>
<dbReference type="Pfam" id="PF00535">
    <property type="entry name" value="Glycos_transf_2"/>
    <property type="match status" value="1"/>
</dbReference>
<dbReference type="SUPFAM" id="SSF63825">
    <property type="entry name" value="YWTD domain"/>
    <property type="match status" value="1"/>
</dbReference>
<name>A0A5E7UUS0_PSEFL</name>
<keyword evidence="1" id="KW-1003">Cell membrane</keyword>
<keyword evidence="1" id="KW-0472">Membrane</keyword>
<evidence type="ECO:0000313" key="6">
    <source>
        <dbReference type="Proteomes" id="UP000327191"/>
    </source>
</evidence>
<accession>A0A5E7UUS0</accession>
<dbReference type="Proteomes" id="UP000327191">
    <property type="component" value="Unassembled WGS sequence"/>
</dbReference>
<dbReference type="PANTHER" id="PTHR43179">
    <property type="entry name" value="RHAMNOSYLTRANSFERASE WBBL"/>
    <property type="match status" value="1"/>
</dbReference>
<dbReference type="EMBL" id="CABVJE010000018">
    <property type="protein sequence ID" value="VVQ14230.1"/>
    <property type="molecule type" value="Genomic_DNA"/>
</dbReference>
<sequence>MINFFSGLLVSSPNEGGLFLVNENKVHKLDGTSATGLGRASRHFVRGLQPATLLIHGEQTLEVTESTVKFHDIHDALIVDAHIYIVATTGNEIVKLSLDGEEEQRWVFPGENDSLHINCLAVWGGAVVFSAFGKFAEHRGYKGHTRNSGYVQDLNTGTHLVTGLSQPHSLTAFGENLLIANSEEQGLCEYSPAGELLRSRALGGYARGICVSEKYIYVGLSKSRNISTNGVETATLLCLDVHSWEELDRIQIPSAEIYSIELISDQAELLNLVAKISSSTASRYSATITQQANQIGDLGQILGEKERNVEGLGRIVAEREKHIEILKESVLASENQIHHLSQSIGERDQRLVESKQLLSEREAQIRTIEALVLERDAKVIQLNQLVESREAELSDQGVMLKQRDSKIAEINDALLMRDQQIANLDQSLVARDKNLFDLSATRGEEQERLRVLDCLLLEKENQIASLDQNLVERDIRLTELNQALSDAQEKLAELDELLLQQDQQIASLDAEKDKSLSESSEALIEGQLKLKALEKLLLEHEEHTVSLIQALAEQAEHLSTSNEARSVRDAQVTNLNNQIFASAEKIARLEKSLADVDKRLLDHEAQKEEVVRRGQWALRLTEELKEARERIAELEGSSSWRLTLPLREISRWVFSPIKQIKRYIKFLLRNVKRVYQKLPFSPKTKASHRNLLINKFPSVIAAADVQVEYKQLSIEPSILNEGFAECAEGSFGEISIETSLQPLVSIIVPIYGKCDYTLRCLASVAENTTGIPFEVIVVDDCSPDNSVELLKAVNGIRLVCNEVNQGFIRSCNNGALAAKGKYLCFLNNDTKVLPRWLDELLRTFQEFPGTGLAGSKLIYPDGTLQEAGGIIWQDGSAWNFGRNQNPDLPVYNYAREVDYCSGASILVPKDLFEELGGFDEHYLPAYCEDADLALKIRDRGYRVIYQPLSVVVHYEGVTSGRDETQGAKSYQVVNMQKMFARWKERLQTYQKNGQNLDLAKDRMATRRVLILDHCTPTPNEDAGSVLAFNTFLLLREMGFQVTFIPEDNFLYMPGYTEALQRVGIEVLYRPYVKTVEEHLLEAKDRYDLVYLLRPKVVERNLELVRKHCPRAKVLYHTVDLHFLRMEREAKLLDDPAKAIAAKDMKEVEFSAIKGADAAIVVSTNELELLRPQLPNEKIHLFPLIMDVTGTEVGYKARRDILFVGGYQHTPNVDAVQYFVAEVMPFLRERLPGVRFYAVGSKPPAEILALESEDVVITGFVEDLPPLLDKMRVSVAPLRYGAGIKGKIGTSMAHGLPVVATSLAAEGMLLTADKNILVADDAEAFAEAIVRVYENESLWNELSESGQRFALQEWGVEAAWVSLSNILDDIGFSTTRSQLPLSSYSFAEKNLA</sequence>
<feature type="coiled-coil region" evidence="2">
    <location>
        <begin position="477"/>
        <end position="511"/>
    </location>
</feature>
<organism evidence="5 6">
    <name type="scientific">Pseudomonas fluorescens</name>
    <dbReference type="NCBI Taxonomy" id="294"/>
    <lineage>
        <taxon>Bacteria</taxon>
        <taxon>Pseudomonadati</taxon>
        <taxon>Pseudomonadota</taxon>
        <taxon>Gammaproteobacteria</taxon>
        <taxon>Pseudomonadales</taxon>
        <taxon>Pseudomonadaceae</taxon>
        <taxon>Pseudomonas</taxon>
    </lineage>
</organism>
<evidence type="ECO:0008006" key="7">
    <source>
        <dbReference type="Google" id="ProtNLM"/>
    </source>
</evidence>